<evidence type="ECO:0000256" key="7">
    <source>
        <dbReference type="SAM" id="MobiDB-lite"/>
    </source>
</evidence>
<dbReference type="EMBL" id="DAKRPA010000031">
    <property type="protein sequence ID" value="DBA02429.1"/>
    <property type="molecule type" value="Genomic_DNA"/>
</dbReference>
<comment type="caution">
    <text evidence="10">The sequence shown here is derived from an EMBL/GenBank/DDBJ whole genome shotgun (WGS) entry which is preliminary data.</text>
</comment>
<dbReference type="GO" id="GO:0032259">
    <property type="term" value="P:methylation"/>
    <property type="evidence" value="ECO:0007669"/>
    <property type="project" value="UniProtKB-KW"/>
</dbReference>
<evidence type="ECO:0000259" key="8">
    <source>
        <dbReference type="PROSITE" id="PS50280"/>
    </source>
</evidence>
<dbReference type="PROSITE" id="PS50280">
    <property type="entry name" value="SET"/>
    <property type="match status" value="2"/>
</dbReference>
<dbReference type="InterPro" id="IPR001214">
    <property type="entry name" value="SET_dom"/>
</dbReference>
<dbReference type="SUPFAM" id="SSF82199">
    <property type="entry name" value="SET domain"/>
    <property type="match status" value="2"/>
</dbReference>
<feature type="region of interest" description="Disordered" evidence="7">
    <location>
        <begin position="1"/>
        <end position="73"/>
    </location>
</feature>
<dbReference type="GO" id="GO:0140951">
    <property type="term" value="F:histone H3K27 trimethyltransferase activity"/>
    <property type="evidence" value="ECO:0007669"/>
    <property type="project" value="UniProtKB-EC"/>
</dbReference>
<feature type="non-terminal residue" evidence="10">
    <location>
        <position position="1"/>
    </location>
</feature>
<accession>A0AAV2ZAM6</accession>
<dbReference type="GO" id="GO:0005634">
    <property type="term" value="C:nucleus"/>
    <property type="evidence" value="ECO:0007669"/>
    <property type="project" value="TreeGrafter"/>
</dbReference>
<organism evidence="10 11">
    <name type="scientific">Lagenidium giganteum</name>
    <dbReference type="NCBI Taxonomy" id="4803"/>
    <lineage>
        <taxon>Eukaryota</taxon>
        <taxon>Sar</taxon>
        <taxon>Stramenopiles</taxon>
        <taxon>Oomycota</taxon>
        <taxon>Peronosporomycetes</taxon>
        <taxon>Pythiales</taxon>
        <taxon>Pythiaceae</taxon>
    </lineage>
</organism>
<dbReference type="InterPro" id="IPR033467">
    <property type="entry name" value="Tesmin/TSO1-like_CXC"/>
</dbReference>
<feature type="domain" description="SET" evidence="8">
    <location>
        <begin position="798"/>
        <end position="914"/>
    </location>
</feature>
<dbReference type="InterPro" id="IPR041355">
    <property type="entry name" value="Pre-SET_CXC"/>
</dbReference>
<dbReference type="PANTHER" id="PTHR45747:SF4">
    <property type="entry name" value="HISTONE-LYSINE N-METHYLTRANSFERASE E(Z)"/>
    <property type="match status" value="1"/>
</dbReference>
<keyword evidence="1" id="KW-0489">Methyltransferase</keyword>
<feature type="compositionally biased region" description="Polar residues" evidence="7">
    <location>
        <begin position="515"/>
        <end position="526"/>
    </location>
</feature>
<feature type="compositionally biased region" description="Low complexity" evidence="7">
    <location>
        <begin position="495"/>
        <end position="506"/>
    </location>
</feature>
<keyword evidence="4" id="KW-0805">Transcription regulation</keyword>
<evidence type="ECO:0000256" key="6">
    <source>
        <dbReference type="ARBA" id="ARBA00048568"/>
    </source>
</evidence>
<evidence type="ECO:0000313" key="11">
    <source>
        <dbReference type="Proteomes" id="UP001146120"/>
    </source>
</evidence>
<gene>
    <name evidence="10" type="ORF">N0F65_008643</name>
</gene>
<evidence type="ECO:0000313" key="10">
    <source>
        <dbReference type="EMBL" id="DBA02429.1"/>
    </source>
</evidence>
<comment type="catalytic activity">
    <reaction evidence="6">
        <text>L-lysyl(27)-[histone H3] + 3 S-adenosyl-L-methionine = N(6),N(6),N(6)-trimethyl-L-lysyl(27)-[histone H3] + 3 S-adenosyl-L-homocysteine + 3 H(+)</text>
        <dbReference type="Rhea" id="RHEA:60292"/>
        <dbReference type="Rhea" id="RHEA-COMP:15535"/>
        <dbReference type="Rhea" id="RHEA-COMP:15548"/>
        <dbReference type="ChEBI" id="CHEBI:15378"/>
        <dbReference type="ChEBI" id="CHEBI:29969"/>
        <dbReference type="ChEBI" id="CHEBI:57856"/>
        <dbReference type="ChEBI" id="CHEBI:59789"/>
        <dbReference type="ChEBI" id="CHEBI:61961"/>
        <dbReference type="EC" id="2.1.1.356"/>
    </reaction>
</comment>
<evidence type="ECO:0000256" key="5">
    <source>
        <dbReference type="ARBA" id="ARBA00023163"/>
    </source>
</evidence>
<dbReference type="GO" id="GO:0031507">
    <property type="term" value="P:heterochromatin formation"/>
    <property type="evidence" value="ECO:0007669"/>
    <property type="project" value="TreeGrafter"/>
</dbReference>
<dbReference type="Pfam" id="PF18264">
    <property type="entry name" value="preSET_CXC"/>
    <property type="match status" value="1"/>
</dbReference>
<dbReference type="AlphaFoldDB" id="A0AAV2ZAM6"/>
<dbReference type="SMART" id="SM00317">
    <property type="entry name" value="SET"/>
    <property type="match status" value="2"/>
</dbReference>
<feature type="domain" description="CXC" evidence="9">
    <location>
        <begin position="676"/>
        <end position="779"/>
    </location>
</feature>
<evidence type="ECO:0000256" key="2">
    <source>
        <dbReference type="ARBA" id="ARBA00022679"/>
    </source>
</evidence>
<keyword evidence="3" id="KW-0949">S-adenosyl-L-methionine</keyword>
<dbReference type="Pfam" id="PF00856">
    <property type="entry name" value="SET"/>
    <property type="match status" value="2"/>
</dbReference>
<protein>
    <recommendedName>
        <fullName evidence="12">[Histone H3]-lysine(27) N-trimethyltransferase</fullName>
    </recommendedName>
</protein>
<keyword evidence="11" id="KW-1185">Reference proteome</keyword>
<dbReference type="PANTHER" id="PTHR45747">
    <property type="entry name" value="HISTONE-LYSINE N-METHYLTRANSFERASE E(Z)"/>
    <property type="match status" value="1"/>
</dbReference>
<feature type="compositionally biased region" description="Acidic residues" evidence="7">
    <location>
        <begin position="479"/>
        <end position="492"/>
    </location>
</feature>
<keyword evidence="5" id="KW-0804">Transcription</keyword>
<feature type="region of interest" description="Disordered" evidence="7">
    <location>
        <begin position="468"/>
        <end position="556"/>
    </location>
</feature>
<reference evidence="10" key="2">
    <citation type="journal article" date="2023" name="Microbiol Resour">
        <title>Decontamination and Annotation of the Draft Genome Sequence of the Oomycete Lagenidium giganteum ARSEF 373.</title>
        <authorList>
            <person name="Morgan W.R."/>
            <person name="Tartar A."/>
        </authorList>
    </citation>
    <scope>NUCLEOTIDE SEQUENCE</scope>
    <source>
        <strain evidence="10">ARSEF 373</strain>
    </source>
</reference>
<dbReference type="Gene3D" id="2.170.270.10">
    <property type="entry name" value="SET domain"/>
    <property type="match status" value="2"/>
</dbReference>
<evidence type="ECO:0008006" key="12">
    <source>
        <dbReference type="Google" id="ProtNLM"/>
    </source>
</evidence>
<feature type="compositionally biased region" description="Low complexity" evidence="7">
    <location>
        <begin position="11"/>
        <end position="27"/>
    </location>
</feature>
<dbReference type="Proteomes" id="UP001146120">
    <property type="component" value="Unassembled WGS sequence"/>
</dbReference>
<dbReference type="InterPro" id="IPR026489">
    <property type="entry name" value="CXC_dom"/>
</dbReference>
<evidence type="ECO:0000256" key="3">
    <source>
        <dbReference type="ARBA" id="ARBA00022691"/>
    </source>
</evidence>
<dbReference type="GO" id="GO:0003682">
    <property type="term" value="F:chromatin binding"/>
    <property type="evidence" value="ECO:0007669"/>
    <property type="project" value="TreeGrafter"/>
</dbReference>
<keyword evidence="2" id="KW-0808">Transferase</keyword>
<dbReference type="InterPro" id="IPR046341">
    <property type="entry name" value="SET_dom_sf"/>
</dbReference>
<dbReference type="InterPro" id="IPR045318">
    <property type="entry name" value="EZH1/2-like"/>
</dbReference>
<feature type="compositionally biased region" description="Basic and acidic residues" evidence="7">
    <location>
        <begin position="56"/>
        <end position="67"/>
    </location>
</feature>
<feature type="domain" description="SET" evidence="8">
    <location>
        <begin position="905"/>
        <end position="1000"/>
    </location>
</feature>
<proteinExistence type="predicted"/>
<dbReference type="PROSITE" id="PS51633">
    <property type="entry name" value="CXC"/>
    <property type="match status" value="1"/>
</dbReference>
<name>A0AAV2ZAM6_9STRA</name>
<sequence>KRSRTRRRQPSLSSLSEWEEALLAAPVTTPPADPGNSPDDIADTGKQSTDVTENVAESKDANMKDPVTDDNPGRAVHGTEWRGVYIEHPPENIFCLTPLDAIPYARAKNPPLTAFDSSHSLSDLYRFVEASHLTHDADEPPESLDELTLEVQAVLEDEAPRILKFWKKKRGSVIRKERNEVQALLEQQRHRRSAFLRHNLKSTKLDLPASVRKEVKGYQLTTRTPEADRPEYTLADYFDEDPYTLVPTEVRTLRPIRPLHRSTTVIGVSKNVRAVPFATTPMLTYDDFDDWLSTESKTSYSAQYDEADEFLLRAIVVRYGASALLFQALKRAGFLRPYKDYLACKKLDEADQWLAKCQEDSAKGMLLKYPWARLARFGWLLRPDREQSLTERLTPSPMLEAAALGTMQSRLGLRSSSDYKVLCSGYRRVFCRMCYKYNCRLHKLGIPVTVPRTDPTWPTLEFAPVRNDENSTAIMVGDSDNEDDACNTDEADAVSSSSSSDSSSSDEFQERRQSARSQTRISSLATANLVMQMGPSRKRSHKSPSTKPSARRTMDASEYVDTSHWKLVQTKVLNVTAGKGYCGARCFKMTRDDCLRDPTVFKLDPPIEGALRKLRAVFGENPCVIATILNVLSCHEVHAMLSTAPAETTADAAAEGKSQIQDSELLTSTEINRDLLRRMKRQRLDSTAWNREYKPCDHEGPCEPSRCSCLRRQHCCESGCGCSIACTNRFQGCRCSRGNCRTNACPCYAALRECDPDLCGNCGANEVAVLLHDQDRKQASSNDLGVCGNVSMTRGFGKRLAVGFSTTHGWGAFALEPIKRGDFICEYTGAIISQQEADRRGAVYAKMKLNFMFDLNDDTLVDAIRDGNKSRFINHSSAQPNCRAKIVQINGSHRIGFWAAADVQAGDELFFHYGFQFDRWRCLIMAVCDMLIRPPRRGFDQNDDTLVDAIRDGNKSRFINHSSAQPNCRAKIVQINGSHRIGFWAAADVQAGDELFFHYGFQFDFSK</sequence>
<evidence type="ECO:0000256" key="1">
    <source>
        <dbReference type="ARBA" id="ARBA00022603"/>
    </source>
</evidence>
<dbReference type="SMART" id="SM01114">
    <property type="entry name" value="CXC"/>
    <property type="match status" value="1"/>
</dbReference>
<reference evidence="10" key="1">
    <citation type="submission" date="2022-11" db="EMBL/GenBank/DDBJ databases">
        <authorList>
            <person name="Morgan W.R."/>
            <person name="Tartar A."/>
        </authorList>
    </citation>
    <scope>NUCLEOTIDE SEQUENCE</scope>
    <source>
        <strain evidence="10">ARSEF 373</strain>
    </source>
</reference>
<dbReference type="CDD" id="cd10519">
    <property type="entry name" value="SET_EZH"/>
    <property type="match status" value="1"/>
</dbReference>
<evidence type="ECO:0000256" key="4">
    <source>
        <dbReference type="ARBA" id="ARBA00023015"/>
    </source>
</evidence>
<evidence type="ECO:0000259" key="9">
    <source>
        <dbReference type="PROSITE" id="PS51633"/>
    </source>
</evidence>